<reference evidence="1 2" key="1">
    <citation type="journal article" date="2016" name="Front. Microbiol.">
        <title>Comparative Genomics Analysis of Streptomyces Species Reveals Their Adaptation to the Marine Environment and Their Diversity at the Genomic Level.</title>
        <authorList>
            <person name="Tian X."/>
            <person name="Zhang Z."/>
            <person name="Yang T."/>
            <person name="Chen M."/>
            <person name="Li J."/>
            <person name="Chen F."/>
            <person name="Yang J."/>
            <person name="Li W."/>
            <person name="Zhang B."/>
            <person name="Zhang Z."/>
            <person name="Wu J."/>
            <person name="Zhang C."/>
            <person name="Long L."/>
            <person name="Xiao J."/>
        </authorList>
    </citation>
    <scope>NUCLEOTIDE SEQUENCE [LARGE SCALE GENOMIC DNA]</scope>
    <source>
        <strain evidence="1 2">SCSIO 10429</strain>
    </source>
</reference>
<dbReference type="InterPro" id="IPR027417">
    <property type="entry name" value="P-loop_NTPase"/>
</dbReference>
<keyword evidence="2" id="KW-1185">Reference proteome</keyword>
<dbReference type="PATRIC" id="fig|518642.10.peg.5094"/>
<organism evidence="1 2">
    <name type="scientific">Streptomyces nanshensis</name>
    <dbReference type="NCBI Taxonomy" id="518642"/>
    <lineage>
        <taxon>Bacteria</taxon>
        <taxon>Bacillati</taxon>
        <taxon>Actinomycetota</taxon>
        <taxon>Actinomycetes</taxon>
        <taxon>Kitasatosporales</taxon>
        <taxon>Streptomycetaceae</taxon>
        <taxon>Streptomyces</taxon>
    </lineage>
</organism>
<keyword evidence="1" id="KW-0808">Transferase</keyword>
<name>A0A1E7L0J8_9ACTN</name>
<dbReference type="PANTHER" id="PTHR36451:SF1">
    <property type="entry name" value="OMEGA-HYDROXY-BETA-DIHYDROMENAQUINONE-9 SULFOTRANSFERASE STF3"/>
    <property type="match status" value="1"/>
</dbReference>
<proteinExistence type="predicted"/>
<gene>
    <name evidence="1" type="ORF">AN218_20920</name>
</gene>
<dbReference type="PANTHER" id="PTHR36451">
    <property type="entry name" value="PAPS-DEPENDENT SULFOTRANSFERASE STF3"/>
    <property type="match status" value="1"/>
</dbReference>
<dbReference type="Gene3D" id="3.40.50.300">
    <property type="entry name" value="P-loop containing nucleotide triphosphate hydrolases"/>
    <property type="match status" value="1"/>
</dbReference>
<accession>A0A1E7L0J8</accession>
<evidence type="ECO:0000313" key="1">
    <source>
        <dbReference type="EMBL" id="OEV09696.1"/>
    </source>
</evidence>
<dbReference type="SUPFAM" id="SSF52540">
    <property type="entry name" value="P-loop containing nucleoside triphosphate hydrolases"/>
    <property type="match status" value="1"/>
</dbReference>
<dbReference type="Proteomes" id="UP000176005">
    <property type="component" value="Unassembled WGS sequence"/>
</dbReference>
<comment type="caution">
    <text evidence="1">The sequence shown here is derived from an EMBL/GenBank/DDBJ whole genome shotgun (WGS) entry which is preliminary data.</text>
</comment>
<dbReference type="AlphaFoldDB" id="A0A1E7L0J8"/>
<dbReference type="InterPro" id="IPR052736">
    <property type="entry name" value="Stf3_sulfotransferase"/>
</dbReference>
<dbReference type="GO" id="GO:0016740">
    <property type="term" value="F:transferase activity"/>
    <property type="evidence" value="ECO:0007669"/>
    <property type="project" value="UniProtKB-KW"/>
</dbReference>
<evidence type="ECO:0000313" key="2">
    <source>
        <dbReference type="Proteomes" id="UP000176005"/>
    </source>
</evidence>
<dbReference type="Pfam" id="PF13469">
    <property type="entry name" value="Sulfotransfer_3"/>
    <property type="match status" value="1"/>
</dbReference>
<dbReference type="EMBL" id="LJGW01000351">
    <property type="protein sequence ID" value="OEV09696.1"/>
    <property type="molecule type" value="Genomic_DNA"/>
</dbReference>
<sequence length="374" mass="42162">MVGIATVESLHAEAAELTGLDDFGQQDYLEGLRVLLASLEEEAGLTQAGVEQARAELTEILVGRLLSERGWADHPEYADVPVERPVFITGMPRTATTALHRLLTVDPAHQGLPMWLGMAPRPRPPRSEWADDPYFRQLDGEIGAFVAERPGYLGVHHTAAAEVDECWLLMRQSLTTFFLEFSYHVPAYAEWLADQDLRPAYRRHRRNLQLIGSTRADRRWVLKDLGHTLGIDALLDAYPDALIVQTHRDPTTAVASLCSLMDKYAAGTSTVFRGDVIGRTALEMTHRGLSAFAEKREKYDPAHFHDVWFEDFAADPIGVIEGVYDRLGATLTEQTRERMRELQRADDERRAHRYDAADFGLSPELIRDRFGSLR</sequence>
<protein>
    <submittedName>
        <fullName evidence="1">Sulfotransferase</fullName>
    </submittedName>
</protein>